<sequence>MKEISKIAKAALPLIFIGSSVFSQSLDDAKKAIDAEQYQKATSMLKNLTVTQADKDENYFYLGWVYLVQDYPDSAKTAFNQGIAKNAKSALNYAGLGAVARAEKNTAAATTAFNQAISLAGKNSKPYLYIGKAYLLDPVDANAAIDVLTKGKAVNAKDAELLLALGNAYRVNLKSSEALTNYDGAIALDPKYVAPIVAKGILWKFANNFEESEKEFKNALALNPNYGPAYREWAETDLRWALNEPKMASVKVKEGVEQYKKYLSLTDRSIDSRIRYADFLLAAGEYTTLQTEVSELAKSATSNLKVYRYLAYSAYENKDYANGLTAIKKFMAEAGEKRIIPRDYLYLGRLQVATGDDSTGIKTLKDAISRDTTQIDLYAEIAKALFAKKKYVEAGDAYHEYAAKSRNAKLTDHYYEGLSYYFGYVIPYASTDKAVSSKADTALLTKADSAFSYVIQKTAASPFADAYLYRARANDYKEPNRDNISGLAKPYYEKYIELIVAKGAPDEKVKKNLAEGYAYLGSLSEFKDKDDAKAAENYTKAREYDPANKQAQRYFAKKGGAAKGK</sequence>
<feature type="repeat" description="TPR" evidence="3">
    <location>
        <begin position="159"/>
        <end position="192"/>
    </location>
</feature>
<dbReference type="RefSeq" id="WP_345213080.1">
    <property type="nucleotide sequence ID" value="NZ_BAABFT010000014.1"/>
</dbReference>
<dbReference type="EMBL" id="BAABFT010000014">
    <property type="protein sequence ID" value="GAA4334161.1"/>
    <property type="molecule type" value="Genomic_DNA"/>
</dbReference>
<keyword evidence="1" id="KW-0677">Repeat</keyword>
<dbReference type="PROSITE" id="PS50005">
    <property type="entry name" value="TPR"/>
    <property type="match status" value="2"/>
</dbReference>
<dbReference type="Gene3D" id="1.25.40.10">
    <property type="entry name" value="Tetratricopeptide repeat domain"/>
    <property type="match status" value="3"/>
</dbReference>
<keyword evidence="5" id="KW-1185">Reference proteome</keyword>
<evidence type="ECO:0000313" key="5">
    <source>
        <dbReference type="Proteomes" id="UP001500582"/>
    </source>
</evidence>
<evidence type="ECO:0000313" key="4">
    <source>
        <dbReference type="EMBL" id="GAA4334161.1"/>
    </source>
</evidence>
<dbReference type="PANTHER" id="PTHR44858">
    <property type="entry name" value="TETRATRICOPEPTIDE REPEAT PROTEIN 6"/>
    <property type="match status" value="1"/>
</dbReference>
<proteinExistence type="predicted"/>
<keyword evidence="2 3" id="KW-0802">TPR repeat</keyword>
<dbReference type="InterPro" id="IPR050498">
    <property type="entry name" value="Ycf3"/>
</dbReference>
<evidence type="ECO:0000256" key="3">
    <source>
        <dbReference type="PROSITE-ProRule" id="PRU00339"/>
    </source>
</evidence>
<dbReference type="SMART" id="SM00028">
    <property type="entry name" value="TPR"/>
    <property type="match status" value="5"/>
</dbReference>
<reference evidence="5" key="1">
    <citation type="journal article" date="2019" name="Int. J. Syst. Evol. Microbiol.">
        <title>The Global Catalogue of Microorganisms (GCM) 10K type strain sequencing project: providing services to taxonomists for standard genome sequencing and annotation.</title>
        <authorList>
            <consortium name="The Broad Institute Genomics Platform"/>
            <consortium name="The Broad Institute Genome Sequencing Center for Infectious Disease"/>
            <person name="Wu L."/>
            <person name="Ma J."/>
        </authorList>
    </citation>
    <scope>NUCLEOTIDE SEQUENCE [LARGE SCALE GENOMIC DNA]</scope>
    <source>
        <strain evidence="5">JCM 17705</strain>
    </source>
</reference>
<dbReference type="InterPro" id="IPR019734">
    <property type="entry name" value="TPR_rpt"/>
</dbReference>
<evidence type="ECO:0008006" key="6">
    <source>
        <dbReference type="Google" id="ProtNLM"/>
    </source>
</evidence>
<evidence type="ECO:0000256" key="1">
    <source>
        <dbReference type="ARBA" id="ARBA00022737"/>
    </source>
</evidence>
<comment type="caution">
    <text evidence="4">The sequence shown here is derived from an EMBL/GenBank/DDBJ whole genome shotgun (WGS) entry which is preliminary data.</text>
</comment>
<dbReference type="Proteomes" id="UP001500582">
    <property type="component" value="Unassembled WGS sequence"/>
</dbReference>
<gene>
    <name evidence="4" type="ORF">GCM10023149_41340</name>
</gene>
<organism evidence="4 5">
    <name type="scientific">Mucilaginibacter gynuensis</name>
    <dbReference type="NCBI Taxonomy" id="1302236"/>
    <lineage>
        <taxon>Bacteria</taxon>
        <taxon>Pseudomonadati</taxon>
        <taxon>Bacteroidota</taxon>
        <taxon>Sphingobacteriia</taxon>
        <taxon>Sphingobacteriales</taxon>
        <taxon>Sphingobacteriaceae</taxon>
        <taxon>Mucilaginibacter</taxon>
    </lineage>
</organism>
<dbReference type="SUPFAM" id="SSF48452">
    <property type="entry name" value="TPR-like"/>
    <property type="match status" value="2"/>
</dbReference>
<accession>A0ABP8H478</accession>
<name>A0ABP8H478_9SPHI</name>
<protein>
    <recommendedName>
        <fullName evidence="6">Tetratricopeptide repeat protein</fullName>
    </recommendedName>
</protein>
<evidence type="ECO:0000256" key="2">
    <source>
        <dbReference type="ARBA" id="ARBA00022803"/>
    </source>
</evidence>
<dbReference type="PANTHER" id="PTHR44858:SF1">
    <property type="entry name" value="UDP-N-ACETYLGLUCOSAMINE--PEPTIDE N-ACETYLGLUCOSAMINYLTRANSFERASE SPINDLY-RELATED"/>
    <property type="match status" value="1"/>
</dbReference>
<dbReference type="InterPro" id="IPR011990">
    <property type="entry name" value="TPR-like_helical_dom_sf"/>
</dbReference>
<feature type="repeat" description="TPR" evidence="3">
    <location>
        <begin position="193"/>
        <end position="226"/>
    </location>
</feature>